<comment type="caution">
    <text evidence="3">The sequence shown here is derived from an EMBL/GenBank/DDBJ whole genome shotgun (WGS) entry which is preliminary data.</text>
</comment>
<dbReference type="Proteomes" id="UP001151760">
    <property type="component" value="Unassembled WGS sequence"/>
</dbReference>
<evidence type="ECO:0000313" key="4">
    <source>
        <dbReference type="Proteomes" id="UP001151760"/>
    </source>
</evidence>
<feature type="signal peptide" evidence="2">
    <location>
        <begin position="1"/>
        <end position="20"/>
    </location>
</feature>
<feature type="region of interest" description="Disordered" evidence="1">
    <location>
        <begin position="98"/>
        <end position="125"/>
    </location>
</feature>
<dbReference type="EMBL" id="BQNB010019248">
    <property type="protein sequence ID" value="GJT83279.1"/>
    <property type="molecule type" value="Genomic_DNA"/>
</dbReference>
<organism evidence="3 4">
    <name type="scientific">Tanacetum coccineum</name>
    <dbReference type="NCBI Taxonomy" id="301880"/>
    <lineage>
        <taxon>Eukaryota</taxon>
        <taxon>Viridiplantae</taxon>
        <taxon>Streptophyta</taxon>
        <taxon>Embryophyta</taxon>
        <taxon>Tracheophyta</taxon>
        <taxon>Spermatophyta</taxon>
        <taxon>Magnoliopsida</taxon>
        <taxon>eudicotyledons</taxon>
        <taxon>Gunneridae</taxon>
        <taxon>Pentapetalae</taxon>
        <taxon>asterids</taxon>
        <taxon>campanulids</taxon>
        <taxon>Asterales</taxon>
        <taxon>Asteraceae</taxon>
        <taxon>Asteroideae</taxon>
        <taxon>Anthemideae</taxon>
        <taxon>Anthemidinae</taxon>
        <taxon>Tanacetum</taxon>
    </lineage>
</organism>
<reference evidence="3" key="1">
    <citation type="journal article" date="2022" name="Int. J. Mol. Sci.">
        <title>Draft Genome of Tanacetum Coccineum: Genomic Comparison of Closely Related Tanacetum-Family Plants.</title>
        <authorList>
            <person name="Yamashiro T."/>
            <person name="Shiraishi A."/>
            <person name="Nakayama K."/>
            <person name="Satake H."/>
        </authorList>
    </citation>
    <scope>NUCLEOTIDE SEQUENCE</scope>
</reference>
<feature type="compositionally biased region" description="Basic and acidic residues" evidence="1">
    <location>
        <begin position="111"/>
        <end position="125"/>
    </location>
</feature>
<reference evidence="3" key="2">
    <citation type="submission" date="2022-01" db="EMBL/GenBank/DDBJ databases">
        <authorList>
            <person name="Yamashiro T."/>
            <person name="Shiraishi A."/>
            <person name="Satake H."/>
            <person name="Nakayama K."/>
        </authorList>
    </citation>
    <scope>NUCLEOTIDE SEQUENCE</scope>
</reference>
<evidence type="ECO:0000256" key="2">
    <source>
        <dbReference type="SAM" id="SignalP"/>
    </source>
</evidence>
<protein>
    <submittedName>
        <fullName evidence="3">Uncharacterized protein</fullName>
    </submittedName>
</protein>
<evidence type="ECO:0000256" key="1">
    <source>
        <dbReference type="SAM" id="MobiDB-lite"/>
    </source>
</evidence>
<sequence length="191" mass="21377">MIEEVMSFIGLLLYWSHVIGGSTHKPKDYKKDLGKISGGKGPMRIVRNGSIKKVEERGNSGGNLERIRIGAFAPTHVCSAVFLAFNWHKDPKRIKRPNQVAANNEGQGRNNHREPSREVVRIPRPDGKVANQEEIIVVTDFPEKRSPYRLAHSELELSGQLKELQDKDTGGSEVAVDGVLKDCRKGLDEWD</sequence>
<evidence type="ECO:0000313" key="3">
    <source>
        <dbReference type="EMBL" id="GJT83279.1"/>
    </source>
</evidence>
<name>A0ABQ5H7B1_9ASTR</name>
<keyword evidence="2" id="KW-0732">Signal</keyword>
<accession>A0ABQ5H7B1</accession>
<feature type="chain" id="PRO_5045518041" evidence="2">
    <location>
        <begin position="21"/>
        <end position="191"/>
    </location>
</feature>
<gene>
    <name evidence="3" type="ORF">Tco_1057621</name>
</gene>
<proteinExistence type="predicted"/>
<feature type="compositionally biased region" description="Polar residues" evidence="1">
    <location>
        <begin position="100"/>
        <end position="109"/>
    </location>
</feature>
<keyword evidence="4" id="KW-1185">Reference proteome</keyword>